<comment type="caution">
    <text evidence="2">The sequence shown here is derived from an EMBL/GenBank/DDBJ whole genome shotgun (WGS) entry which is preliminary data.</text>
</comment>
<dbReference type="EMBL" id="JACHMM010000001">
    <property type="protein sequence ID" value="MBB5786716.1"/>
    <property type="molecule type" value="Genomic_DNA"/>
</dbReference>
<name>A0A7W9LK42_9ACTN</name>
<dbReference type="Pfam" id="PF02720">
    <property type="entry name" value="DUF222"/>
    <property type="match status" value="1"/>
</dbReference>
<organism evidence="2 3">
    <name type="scientific">Jiangella mangrovi</name>
    <dbReference type="NCBI Taxonomy" id="1524084"/>
    <lineage>
        <taxon>Bacteria</taxon>
        <taxon>Bacillati</taxon>
        <taxon>Actinomycetota</taxon>
        <taxon>Actinomycetes</taxon>
        <taxon>Jiangellales</taxon>
        <taxon>Jiangellaceae</taxon>
        <taxon>Jiangella</taxon>
    </lineage>
</organism>
<dbReference type="SMART" id="SM00507">
    <property type="entry name" value="HNHc"/>
    <property type="match status" value="1"/>
</dbReference>
<dbReference type="InterPro" id="IPR003870">
    <property type="entry name" value="DUF222"/>
</dbReference>
<proteinExistence type="predicted"/>
<dbReference type="Proteomes" id="UP000542813">
    <property type="component" value="Unassembled WGS sequence"/>
</dbReference>
<dbReference type="AlphaFoldDB" id="A0A7W9LK42"/>
<keyword evidence="3" id="KW-1185">Reference proteome</keyword>
<accession>A0A7W9LK42</accession>
<dbReference type="RefSeq" id="WP_184820322.1">
    <property type="nucleotide sequence ID" value="NZ_JACHMM010000001.1"/>
</dbReference>
<evidence type="ECO:0000259" key="1">
    <source>
        <dbReference type="SMART" id="SM00507"/>
    </source>
</evidence>
<dbReference type="InterPro" id="IPR003615">
    <property type="entry name" value="HNH_nuc"/>
</dbReference>
<protein>
    <recommendedName>
        <fullName evidence="1">HNH nuclease domain-containing protein</fullName>
    </recommendedName>
</protein>
<evidence type="ECO:0000313" key="3">
    <source>
        <dbReference type="Proteomes" id="UP000542813"/>
    </source>
</evidence>
<dbReference type="CDD" id="cd00085">
    <property type="entry name" value="HNHc"/>
    <property type="match status" value="1"/>
</dbReference>
<reference evidence="2 3" key="1">
    <citation type="submission" date="2020-08" db="EMBL/GenBank/DDBJ databases">
        <title>Sequencing the genomes of 1000 actinobacteria strains.</title>
        <authorList>
            <person name="Klenk H.-P."/>
        </authorList>
    </citation>
    <scope>NUCLEOTIDE SEQUENCE [LARGE SCALE GENOMIC DNA]</scope>
    <source>
        <strain evidence="2 3">DSM 102122</strain>
    </source>
</reference>
<sequence length="504" mass="52905">MVIMLDAETAGAPADVSWFDECEPGSDVACWLVDGDIVPVTEVVPAIQVSTVAPIRAELAALAVVDELGAAEVAADELSELIASCQRVMSQARALQATLVEELASRPELAPAQPAAGYRSVSAESCAALELTAPLALTSGQAEYLVNESVQLVRDFPATHAALAQGEIDERRARLIMSELGRHDSEIAAAVEAAVLGRAGEQNTDQLRRRLKGLVHRLAPQEAEESRARAAADRCVRVSPAENGMAWIEALMRAEDAAAVEAVLDSGEKALKRADADAGDARARTRDQRRADVLARLAWAALAAGRIDPAAAGTTASGDDAARSPLREAAAGLSLSGAHGRPVAVQVTVSLTTLAGLDEEPGDLDGYGPIPARVARELAAAGIWQWVGCDPVTGAVLDHGRTRYTPTRDLVDHVLLRDRTCKAPGCAVPAVRCDLDHVHAYSAGGSTCAANLVALCRKHHLIKHHGPFTVDQPEPGTLRWISPTGRTIVSGPARAAPTPDDPPF</sequence>
<dbReference type="Gene3D" id="1.10.30.50">
    <property type="match status" value="1"/>
</dbReference>
<gene>
    <name evidence="2" type="ORF">HD601_001291</name>
</gene>
<feature type="domain" description="HNH nuclease" evidence="1">
    <location>
        <begin position="409"/>
        <end position="461"/>
    </location>
</feature>
<evidence type="ECO:0000313" key="2">
    <source>
        <dbReference type="EMBL" id="MBB5786716.1"/>
    </source>
</evidence>